<feature type="domain" description="ABC transmembrane type-1" evidence="11">
    <location>
        <begin position="15"/>
        <end position="282"/>
    </location>
</feature>
<dbReference type="SUPFAM" id="SSF52540">
    <property type="entry name" value="P-loop containing nucleoside triphosphate hydrolases"/>
    <property type="match status" value="1"/>
</dbReference>
<dbReference type="FunFam" id="3.40.50.300:FF:000221">
    <property type="entry name" value="Multidrug ABC transporter ATP-binding protein"/>
    <property type="match status" value="1"/>
</dbReference>
<keyword evidence="7 9" id="KW-1133">Transmembrane helix</keyword>
<dbReference type="InterPro" id="IPR011527">
    <property type="entry name" value="ABC1_TM_dom"/>
</dbReference>
<dbReference type="PROSITE" id="PS50893">
    <property type="entry name" value="ABC_TRANSPORTER_2"/>
    <property type="match status" value="1"/>
</dbReference>
<dbReference type="PROSITE" id="PS00211">
    <property type="entry name" value="ABC_TRANSPORTER_1"/>
    <property type="match status" value="1"/>
</dbReference>
<keyword evidence="3" id="KW-1003">Cell membrane</keyword>
<dbReference type="PROSITE" id="PS50929">
    <property type="entry name" value="ABC_TM1F"/>
    <property type="match status" value="1"/>
</dbReference>
<gene>
    <name evidence="12" type="primary">msbA_5</name>
    <name evidence="12" type="ORF">DLSSTS7063_02318</name>
</gene>
<keyword evidence="5" id="KW-0547">Nucleotide-binding</keyword>
<organism evidence="12 13">
    <name type="scientific">Dorea longicatena</name>
    <dbReference type="NCBI Taxonomy" id="88431"/>
    <lineage>
        <taxon>Bacteria</taxon>
        <taxon>Bacillati</taxon>
        <taxon>Bacillota</taxon>
        <taxon>Clostridia</taxon>
        <taxon>Lachnospirales</taxon>
        <taxon>Lachnospiraceae</taxon>
        <taxon>Dorea</taxon>
    </lineage>
</organism>
<dbReference type="Pfam" id="PF00664">
    <property type="entry name" value="ABC_membrane"/>
    <property type="match status" value="1"/>
</dbReference>
<evidence type="ECO:0000256" key="4">
    <source>
        <dbReference type="ARBA" id="ARBA00022692"/>
    </source>
</evidence>
<reference evidence="12 13" key="1">
    <citation type="submission" date="2019-07" db="EMBL/GenBank/DDBJ databases">
        <authorList>
            <person name="Hibberd C M."/>
            <person name="Gehrig L. J."/>
            <person name="Chang H.-W."/>
            <person name="Venkatesh S."/>
        </authorList>
    </citation>
    <scope>NUCLEOTIDE SEQUENCE [LARGE SCALE GENOMIC DNA]</scope>
    <source>
        <strain evidence="12">Dorea_longicatena_SSTS_Bg7063</strain>
    </source>
</reference>
<keyword evidence="8 9" id="KW-0472">Membrane</keyword>
<evidence type="ECO:0000256" key="6">
    <source>
        <dbReference type="ARBA" id="ARBA00022840"/>
    </source>
</evidence>
<comment type="subcellular location">
    <subcellularLocation>
        <location evidence="1">Cell membrane</location>
        <topology evidence="1">Multi-pass membrane protein</topology>
    </subcellularLocation>
</comment>
<dbReference type="InterPro" id="IPR039421">
    <property type="entry name" value="Type_1_exporter"/>
</dbReference>
<dbReference type="InterPro" id="IPR003439">
    <property type="entry name" value="ABC_transporter-like_ATP-bd"/>
</dbReference>
<evidence type="ECO:0000256" key="2">
    <source>
        <dbReference type="ARBA" id="ARBA00022448"/>
    </source>
</evidence>
<feature type="transmembrane region" description="Helical" evidence="9">
    <location>
        <begin position="141"/>
        <end position="166"/>
    </location>
</feature>
<protein>
    <submittedName>
        <fullName evidence="12">Lipid A export ATP-binding/permease protein MsbA</fullName>
        <ecNumber evidence="12">3.6.3.-</ecNumber>
    </submittedName>
</protein>
<dbReference type="InterPro" id="IPR036640">
    <property type="entry name" value="ABC1_TM_sf"/>
</dbReference>
<evidence type="ECO:0000313" key="13">
    <source>
        <dbReference type="Proteomes" id="UP000398619"/>
    </source>
</evidence>
<keyword evidence="6 12" id="KW-0067">ATP-binding</keyword>
<evidence type="ECO:0000256" key="9">
    <source>
        <dbReference type="SAM" id="Phobius"/>
    </source>
</evidence>
<evidence type="ECO:0000256" key="3">
    <source>
        <dbReference type="ARBA" id="ARBA00022475"/>
    </source>
</evidence>
<dbReference type="EC" id="3.6.3.-" evidence="12"/>
<dbReference type="InterPro" id="IPR017871">
    <property type="entry name" value="ABC_transporter-like_CS"/>
</dbReference>
<accession>A0A564UB33</accession>
<dbReference type="GO" id="GO:0140359">
    <property type="term" value="F:ABC-type transporter activity"/>
    <property type="evidence" value="ECO:0007669"/>
    <property type="project" value="InterPro"/>
</dbReference>
<dbReference type="Gene3D" id="1.20.1560.10">
    <property type="entry name" value="ABC transporter type 1, transmembrane domain"/>
    <property type="match status" value="1"/>
</dbReference>
<evidence type="ECO:0000256" key="1">
    <source>
        <dbReference type="ARBA" id="ARBA00004651"/>
    </source>
</evidence>
<keyword evidence="12" id="KW-0378">Hydrolase</keyword>
<evidence type="ECO:0000259" key="10">
    <source>
        <dbReference type="PROSITE" id="PS50893"/>
    </source>
</evidence>
<dbReference type="PANTHER" id="PTHR24221:SF397">
    <property type="entry name" value="ABC TRANSPORTER, ATP-BINDING TRANSMEMBRANE PROTEIN"/>
    <property type="match status" value="1"/>
</dbReference>
<dbReference type="GO" id="GO:0005524">
    <property type="term" value="F:ATP binding"/>
    <property type="evidence" value="ECO:0007669"/>
    <property type="project" value="UniProtKB-KW"/>
</dbReference>
<dbReference type="GO" id="GO:0005886">
    <property type="term" value="C:plasma membrane"/>
    <property type="evidence" value="ECO:0007669"/>
    <property type="project" value="UniProtKB-SubCell"/>
</dbReference>
<feature type="transmembrane region" description="Helical" evidence="9">
    <location>
        <begin position="50"/>
        <end position="71"/>
    </location>
</feature>
<evidence type="ECO:0000256" key="8">
    <source>
        <dbReference type="ARBA" id="ARBA00023136"/>
    </source>
</evidence>
<feature type="transmembrane region" description="Helical" evidence="9">
    <location>
        <begin position="236"/>
        <end position="256"/>
    </location>
</feature>
<proteinExistence type="predicted"/>
<dbReference type="SUPFAM" id="SSF90123">
    <property type="entry name" value="ABC transporter transmembrane region"/>
    <property type="match status" value="1"/>
</dbReference>
<dbReference type="Pfam" id="PF00005">
    <property type="entry name" value="ABC_tran"/>
    <property type="match status" value="1"/>
</dbReference>
<name>A0A564UB33_9FIRM</name>
<dbReference type="EMBL" id="CABHNM010000054">
    <property type="protein sequence ID" value="VUX16784.1"/>
    <property type="molecule type" value="Genomic_DNA"/>
</dbReference>
<feature type="domain" description="ABC transporter" evidence="10">
    <location>
        <begin position="328"/>
        <end position="563"/>
    </location>
</feature>
<evidence type="ECO:0000313" key="12">
    <source>
        <dbReference type="EMBL" id="VUX16784.1"/>
    </source>
</evidence>
<dbReference type="GO" id="GO:0034040">
    <property type="term" value="F:ATPase-coupled lipid transmembrane transporter activity"/>
    <property type="evidence" value="ECO:0007669"/>
    <property type="project" value="TreeGrafter"/>
</dbReference>
<feature type="transmembrane region" description="Helical" evidence="9">
    <location>
        <begin position="271"/>
        <end position="295"/>
    </location>
</feature>
<evidence type="ECO:0000256" key="5">
    <source>
        <dbReference type="ARBA" id="ARBA00022741"/>
    </source>
</evidence>
<dbReference type="SMART" id="SM00382">
    <property type="entry name" value="AAA"/>
    <property type="match status" value="1"/>
</dbReference>
<dbReference type="GO" id="GO:0016887">
    <property type="term" value="F:ATP hydrolysis activity"/>
    <property type="evidence" value="ECO:0007669"/>
    <property type="project" value="InterPro"/>
</dbReference>
<sequence>MKANDPFRKNVRFGIGVFFTVLEGLLSACVYMAIYLLLNMLLNNTVTIEHLNNLTFLIIGFFTVRLIAYGFGYTQGQIGGGAVSRQIRLYLGDKFKRIPLSRFHQGQIGQYVNTMTSDVSNYEQILTHRTGNLVKNISLSVMLILFVCFLYLPAGLILIAISLLFIPNMWLSFRIVKKYGNARNSVCAEAVSSIVEYVNGIQTLRAYGMSGTRNKTTTDILREYSKVSYKYEATGIPVSFFFNMLTWLSLPAVMLVTSKPWMLGIVSGVDYLMVAMMPMLLAKLYMTISVDLFGYKNMMISKRKIQAVVNEPEETGSMEPLHTATHEITFDNVDFSYVPGEPVLKHATFTVPDQKLTAIVGDSGSGKSTILNLIAKYYEATGGTISIGGKPINHVAAERVLEQISMVDQDVFLFDDTIRENIRHARPEATDEEIEAACREANCDGLIRRMEKGYDTPTGENGNLLSGGERQRISIARAILKNSPILLLDEATASLDIENELAVKQAIANLLKEKKTVVMIAHTLSIVKNADQILVVSDGKIAEAGTHDELLVKGGKYAAMWNAEQKLSA</sequence>
<evidence type="ECO:0000259" key="11">
    <source>
        <dbReference type="PROSITE" id="PS50929"/>
    </source>
</evidence>
<dbReference type="InterPro" id="IPR027417">
    <property type="entry name" value="P-loop_NTPase"/>
</dbReference>
<keyword evidence="4 9" id="KW-0812">Transmembrane</keyword>
<feature type="transmembrane region" description="Helical" evidence="9">
    <location>
        <begin position="15"/>
        <end position="38"/>
    </location>
</feature>
<dbReference type="Proteomes" id="UP000398619">
    <property type="component" value="Unassembled WGS sequence"/>
</dbReference>
<dbReference type="Gene3D" id="3.40.50.300">
    <property type="entry name" value="P-loop containing nucleotide triphosphate hydrolases"/>
    <property type="match status" value="1"/>
</dbReference>
<evidence type="ECO:0000256" key="7">
    <source>
        <dbReference type="ARBA" id="ARBA00022989"/>
    </source>
</evidence>
<keyword evidence="2" id="KW-0813">Transport</keyword>
<dbReference type="InterPro" id="IPR003593">
    <property type="entry name" value="AAA+_ATPase"/>
</dbReference>
<dbReference type="PANTHER" id="PTHR24221">
    <property type="entry name" value="ATP-BINDING CASSETTE SUB-FAMILY B"/>
    <property type="match status" value="1"/>
</dbReference>
<dbReference type="RefSeq" id="WP_005342579.1">
    <property type="nucleotide sequence ID" value="NZ_CABHNM010000054.1"/>
</dbReference>
<dbReference type="AlphaFoldDB" id="A0A564UB33"/>